<dbReference type="EMBL" id="KZ293493">
    <property type="protein sequence ID" value="PBK60028.1"/>
    <property type="molecule type" value="Genomic_DNA"/>
</dbReference>
<dbReference type="AlphaFoldDB" id="A0A2H3B1Z7"/>
<evidence type="ECO:0000313" key="2">
    <source>
        <dbReference type="Proteomes" id="UP000218334"/>
    </source>
</evidence>
<proteinExistence type="predicted"/>
<dbReference type="Proteomes" id="UP000218334">
    <property type="component" value="Unassembled WGS sequence"/>
</dbReference>
<accession>A0A2H3B1Z7</accession>
<organism evidence="1 2">
    <name type="scientific">Armillaria solidipes</name>
    <dbReference type="NCBI Taxonomy" id="1076256"/>
    <lineage>
        <taxon>Eukaryota</taxon>
        <taxon>Fungi</taxon>
        <taxon>Dikarya</taxon>
        <taxon>Basidiomycota</taxon>
        <taxon>Agaricomycotina</taxon>
        <taxon>Agaricomycetes</taxon>
        <taxon>Agaricomycetidae</taxon>
        <taxon>Agaricales</taxon>
        <taxon>Marasmiineae</taxon>
        <taxon>Physalacriaceae</taxon>
        <taxon>Armillaria</taxon>
    </lineage>
</organism>
<protein>
    <submittedName>
        <fullName evidence="1">Uncharacterized protein</fullName>
    </submittedName>
</protein>
<keyword evidence="2" id="KW-1185">Reference proteome</keyword>
<sequence length="181" mass="19960">MGDAGIGVVGLTTGSPGDFSLSKSSVAYLVVNVGRNKILHSLSDLILDATNSLNIQLQYLGRAETIYHFPADSKCVWQRRQGTGCKGPRKARDLFRPSTNILSLSTSLCPIFSGVTDSVRRCRRVSISDEREEDERWGRSTFASSSIRQHDHNARAPLLLTHHQRHIPDASQERVGRSFGG</sequence>
<evidence type="ECO:0000313" key="1">
    <source>
        <dbReference type="EMBL" id="PBK60028.1"/>
    </source>
</evidence>
<name>A0A2H3B1Z7_9AGAR</name>
<gene>
    <name evidence="1" type="ORF">ARMSODRAFT_738627</name>
</gene>
<reference evidence="2" key="1">
    <citation type="journal article" date="2017" name="Nat. Ecol. Evol.">
        <title>Genome expansion and lineage-specific genetic innovations in the forest pathogenic fungi Armillaria.</title>
        <authorList>
            <person name="Sipos G."/>
            <person name="Prasanna A.N."/>
            <person name="Walter M.C."/>
            <person name="O'Connor E."/>
            <person name="Balint B."/>
            <person name="Krizsan K."/>
            <person name="Kiss B."/>
            <person name="Hess J."/>
            <person name="Varga T."/>
            <person name="Slot J."/>
            <person name="Riley R."/>
            <person name="Boka B."/>
            <person name="Rigling D."/>
            <person name="Barry K."/>
            <person name="Lee J."/>
            <person name="Mihaltcheva S."/>
            <person name="LaButti K."/>
            <person name="Lipzen A."/>
            <person name="Waldron R."/>
            <person name="Moloney N.M."/>
            <person name="Sperisen C."/>
            <person name="Kredics L."/>
            <person name="Vagvoelgyi C."/>
            <person name="Patrignani A."/>
            <person name="Fitzpatrick D."/>
            <person name="Nagy I."/>
            <person name="Doyle S."/>
            <person name="Anderson J.B."/>
            <person name="Grigoriev I.V."/>
            <person name="Gueldener U."/>
            <person name="Muensterkoetter M."/>
            <person name="Nagy L.G."/>
        </authorList>
    </citation>
    <scope>NUCLEOTIDE SEQUENCE [LARGE SCALE GENOMIC DNA]</scope>
    <source>
        <strain evidence="2">28-4</strain>
    </source>
</reference>